<dbReference type="InterPro" id="IPR006631">
    <property type="entry name" value="DM4_12"/>
</dbReference>
<feature type="transmembrane region" description="Helical" evidence="2">
    <location>
        <begin position="12"/>
        <end position="31"/>
    </location>
</feature>
<dbReference type="PANTHER" id="PTHR21879:SF4">
    <property type="entry name" value="OSIRIS 17, ISOFORM C"/>
    <property type="match status" value="1"/>
</dbReference>
<dbReference type="GO" id="GO:0016020">
    <property type="term" value="C:membrane"/>
    <property type="evidence" value="ECO:0007669"/>
    <property type="project" value="TreeGrafter"/>
</dbReference>
<reference evidence="3" key="1">
    <citation type="submission" date="2018-07" db="EMBL/GenBank/DDBJ databases">
        <authorList>
            <person name="Quirk P.G."/>
            <person name="Krulwich T.A."/>
        </authorList>
    </citation>
    <scope>NUCLEOTIDE SEQUENCE</scope>
</reference>
<sequence>MTVLHMHKKEIRSPLFILLVLIINFCLCNGYNRTDINKDSYTPITTYIFNDTVFSTSSERVKVKTTNESVSFISTGNSLWDSLIKECLEKPTFSCFQKNVYTYLDGVFKKTDLNVTNRLRFLKNKVDYQNYSGDLVKHVHENEITDDEIPDTPIEEVSSAFYDKSLNFIVNHDMEMTLPDILFDGATFRVSPRAFEGNGIIAKLELLPNREIQSRLQSSPRIFFKKIKKNIKQKLLLAFIGIILIIKIIKIKVFWLLPMIVGVTTAKKLVPHHHSEPEIILSHPPKGHPSEYIHAASVPHHVTHEYHGPDWEFSGPGLGSEIVNPKPHKSTIISPVYGPVHRVSAAESQISSSFLKPNIDENKVKEARRQHHAQQQELLRIQAEQKLVAKQQQILKAQPFVQETEPIDPFYSPILNKLDKIFLQMGMHEEVCKEKLICSMYKNPNGFSPHSNYVSAELSRDPNELQKPTSTNVAVIRFYRYIQAARDGQDQKDCSQIYSHCLISIDLKK</sequence>
<protein>
    <submittedName>
        <fullName evidence="3">CSON009288 protein</fullName>
    </submittedName>
</protein>
<keyword evidence="2" id="KW-0812">Transmembrane</keyword>
<dbReference type="Pfam" id="PF07841">
    <property type="entry name" value="DM4_12"/>
    <property type="match status" value="1"/>
</dbReference>
<dbReference type="AlphaFoldDB" id="A0A336M2G0"/>
<dbReference type="OMA" id="CIQKNAY"/>
<keyword evidence="2" id="KW-1133">Transmembrane helix</keyword>
<dbReference type="Pfam" id="PF07898">
    <property type="entry name" value="DUF1676"/>
    <property type="match status" value="1"/>
</dbReference>
<evidence type="ECO:0000256" key="2">
    <source>
        <dbReference type="SAM" id="Phobius"/>
    </source>
</evidence>
<name>A0A336M2G0_CULSO</name>
<keyword evidence="2" id="KW-0472">Membrane</keyword>
<dbReference type="InterPro" id="IPR012464">
    <property type="entry name" value="DUF1676"/>
</dbReference>
<feature type="coiled-coil region" evidence="1">
    <location>
        <begin position="364"/>
        <end position="393"/>
    </location>
</feature>
<keyword evidence="1" id="KW-0175">Coiled coil</keyword>
<evidence type="ECO:0000256" key="1">
    <source>
        <dbReference type="SAM" id="Coils"/>
    </source>
</evidence>
<accession>A0A336M2G0</accession>
<dbReference type="EMBL" id="UFQT01000366">
    <property type="protein sequence ID" value="SSX23571.1"/>
    <property type="molecule type" value="Genomic_DNA"/>
</dbReference>
<feature type="transmembrane region" description="Helical" evidence="2">
    <location>
        <begin position="235"/>
        <end position="257"/>
    </location>
</feature>
<dbReference type="VEuPathDB" id="VectorBase:CSON009288"/>
<organism evidence="3">
    <name type="scientific">Culicoides sonorensis</name>
    <name type="common">Biting midge</name>
    <dbReference type="NCBI Taxonomy" id="179676"/>
    <lineage>
        <taxon>Eukaryota</taxon>
        <taxon>Metazoa</taxon>
        <taxon>Ecdysozoa</taxon>
        <taxon>Arthropoda</taxon>
        <taxon>Hexapoda</taxon>
        <taxon>Insecta</taxon>
        <taxon>Pterygota</taxon>
        <taxon>Neoptera</taxon>
        <taxon>Endopterygota</taxon>
        <taxon>Diptera</taxon>
        <taxon>Nematocera</taxon>
        <taxon>Chironomoidea</taxon>
        <taxon>Ceratopogonidae</taxon>
        <taxon>Ceratopogoninae</taxon>
        <taxon>Culicoides</taxon>
        <taxon>Monoculicoides</taxon>
    </lineage>
</organism>
<evidence type="ECO:0000313" key="3">
    <source>
        <dbReference type="EMBL" id="SSX23571.1"/>
    </source>
</evidence>
<gene>
    <name evidence="3" type="primary">CSON009288</name>
</gene>
<dbReference type="PANTHER" id="PTHR21879">
    <property type="entry name" value="FI03362P-RELATED-RELATED"/>
    <property type="match status" value="1"/>
</dbReference>
<proteinExistence type="predicted"/>